<dbReference type="GO" id="GO:0046872">
    <property type="term" value="F:metal ion binding"/>
    <property type="evidence" value="ECO:0007669"/>
    <property type="project" value="UniProtKB-KW"/>
</dbReference>
<dbReference type="Pfam" id="PF02581">
    <property type="entry name" value="TMP-TENI"/>
    <property type="match status" value="1"/>
</dbReference>
<evidence type="ECO:0000256" key="10">
    <source>
        <dbReference type="ARBA" id="ARBA00035861"/>
    </source>
</evidence>
<evidence type="ECO:0000256" key="3">
    <source>
        <dbReference type="ARBA" id="ARBA00022457"/>
    </source>
</evidence>
<dbReference type="NCBIfam" id="NF006530">
    <property type="entry name" value="PRK08999.1"/>
    <property type="match status" value="1"/>
</dbReference>
<comment type="cofactor">
    <cofactor evidence="1 18">
        <name>Mg(2+)</name>
        <dbReference type="ChEBI" id="CHEBI:18420"/>
    </cofactor>
</comment>
<feature type="domain" description="Nudix hydrolase" evidence="19">
    <location>
        <begin position="1"/>
        <end position="130"/>
    </location>
</feature>
<dbReference type="EC" id="3.6.1.55" evidence="12"/>
<keyword evidence="21" id="KW-1185">Reference proteome</keyword>
<feature type="binding site" evidence="17">
    <location>
        <position position="23"/>
    </location>
    <ligand>
        <name>8-oxo-dGTP</name>
        <dbReference type="ChEBI" id="CHEBI:77896"/>
    </ligand>
</feature>
<evidence type="ECO:0000259" key="19">
    <source>
        <dbReference type="PROSITE" id="PS51462"/>
    </source>
</evidence>
<evidence type="ECO:0000256" key="7">
    <source>
        <dbReference type="ARBA" id="ARBA00022801"/>
    </source>
</evidence>
<keyword evidence="8 18" id="KW-0460">Magnesium</keyword>
<dbReference type="GO" id="GO:0006260">
    <property type="term" value="P:DNA replication"/>
    <property type="evidence" value="ECO:0007669"/>
    <property type="project" value="UniProtKB-KW"/>
</dbReference>
<evidence type="ECO:0000256" key="18">
    <source>
        <dbReference type="PIRSR" id="PIRSR603561-2"/>
    </source>
</evidence>
<dbReference type="PANTHER" id="PTHR47707">
    <property type="entry name" value="8-OXO-DGTP DIPHOSPHATASE"/>
    <property type="match status" value="1"/>
</dbReference>
<evidence type="ECO:0000256" key="16">
    <source>
        <dbReference type="ARBA" id="ARBA00042798"/>
    </source>
</evidence>
<dbReference type="PANTHER" id="PTHR47707:SF1">
    <property type="entry name" value="NUDIX HYDROLASE FAMILY PROTEIN"/>
    <property type="match status" value="1"/>
</dbReference>
<dbReference type="SUPFAM" id="SSF51391">
    <property type="entry name" value="Thiamin phosphate synthase"/>
    <property type="match status" value="1"/>
</dbReference>
<keyword evidence="3" id="KW-0515">Mutator protein</keyword>
<feature type="binding site" evidence="17">
    <location>
        <position position="28"/>
    </location>
    <ligand>
        <name>8-oxo-dGTP</name>
        <dbReference type="ChEBI" id="CHEBI:77896"/>
    </ligand>
</feature>
<evidence type="ECO:0000256" key="6">
    <source>
        <dbReference type="ARBA" id="ARBA00022763"/>
    </source>
</evidence>
<evidence type="ECO:0000256" key="14">
    <source>
        <dbReference type="ARBA" id="ARBA00041592"/>
    </source>
</evidence>
<evidence type="ECO:0000256" key="5">
    <source>
        <dbReference type="ARBA" id="ARBA00022723"/>
    </source>
</evidence>
<dbReference type="CDD" id="cd00564">
    <property type="entry name" value="TMP_TenI"/>
    <property type="match status" value="1"/>
</dbReference>
<evidence type="ECO:0000256" key="9">
    <source>
        <dbReference type="ARBA" id="ARBA00023204"/>
    </source>
</evidence>
<comment type="similarity">
    <text evidence="2">Belongs to the Nudix hydrolase family.</text>
</comment>
<dbReference type="GO" id="GO:0008413">
    <property type="term" value="F:8-oxo-7,8-dihydroguanosine triphosphate pyrophosphatase activity"/>
    <property type="evidence" value="ECO:0007669"/>
    <property type="project" value="InterPro"/>
</dbReference>
<evidence type="ECO:0000256" key="1">
    <source>
        <dbReference type="ARBA" id="ARBA00001946"/>
    </source>
</evidence>
<dbReference type="InterPro" id="IPR013785">
    <property type="entry name" value="Aldolase_TIM"/>
</dbReference>
<dbReference type="FunFam" id="3.90.79.10:FF:000014">
    <property type="entry name" value="8-oxo-dGTP diphosphatase MutT"/>
    <property type="match status" value="1"/>
</dbReference>
<protein>
    <recommendedName>
        <fullName evidence="13">8-oxo-dGTP diphosphatase</fullName>
        <ecNumber evidence="12">3.6.1.55</ecNumber>
    </recommendedName>
    <alternativeName>
        <fullName evidence="16">7,8-dihydro-8-oxoguanine-triphosphatase</fullName>
    </alternativeName>
    <alternativeName>
        <fullName evidence="15">Mutator protein MutT</fullName>
    </alternativeName>
    <alternativeName>
        <fullName evidence="14">dGTP pyrophosphohydrolase</fullName>
    </alternativeName>
</protein>
<evidence type="ECO:0000256" key="13">
    <source>
        <dbReference type="ARBA" id="ARBA00040794"/>
    </source>
</evidence>
<dbReference type="RefSeq" id="WP_149391593.1">
    <property type="nucleotide sequence ID" value="NZ_SMRS01000008.1"/>
</dbReference>
<dbReference type="AlphaFoldDB" id="A0A5A9W311"/>
<dbReference type="GO" id="GO:0044716">
    <property type="term" value="F:8-oxo-GDP phosphatase activity"/>
    <property type="evidence" value="ECO:0007669"/>
    <property type="project" value="TreeGrafter"/>
</dbReference>
<evidence type="ECO:0000313" key="21">
    <source>
        <dbReference type="Proteomes" id="UP000325302"/>
    </source>
</evidence>
<evidence type="ECO:0000256" key="11">
    <source>
        <dbReference type="ARBA" id="ARBA00036904"/>
    </source>
</evidence>
<dbReference type="EMBL" id="SMRS01000008">
    <property type="protein sequence ID" value="KAA0873941.1"/>
    <property type="molecule type" value="Genomic_DNA"/>
</dbReference>
<comment type="catalytic activity">
    <reaction evidence="10">
        <text>8-oxo-dGTP + H2O = 8-oxo-dGMP + diphosphate + H(+)</text>
        <dbReference type="Rhea" id="RHEA:31575"/>
        <dbReference type="ChEBI" id="CHEBI:15377"/>
        <dbReference type="ChEBI" id="CHEBI:15378"/>
        <dbReference type="ChEBI" id="CHEBI:33019"/>
        <dbReference type="ChEBI" id="CHEBI:63224"/>
        <dbReference type="ChEBI" id="CHEBI:77896"/>
        <dbReference type="EC" id="3.6.1.55"/>
    </reaction>
</comment>
<dbReference type="InterPro" id="IPR036206">
    <property type="entry name" value="ThiamineP_synth_sf"/>
</dbReference>
<keyword evidence="4" id="KW-0235">DNA replication</keyword>
<comment type="catalytic activity">
    <reaction evidence="11">
        <text>8-oxo-GTP + H2O = 8-oxo-GMP + diphosphate + H(+)</text>
        <dbReference type="Rhea" id="RHEA:67616"/>
        <dbReference type="ChEBI" id="CHEBI:15377"/>
        <dbReference type="ChEBI" id="CHEBI:15378"/>
        <dbReference type="ChEBI" id="CHEBI:33019"/>
        <dbReference type="ChEBI" id="CHEBI:143553"/>
        <dbReference type="ChEBI" id="CHEBI:145694"/>
    </reaction>
</comment>
<proteinExistence type="inferred from homology"/>
<feature type="binding site" evidence="17">
    <location>
        <position position="119"/>
    </location>
    <ligand>
        <name>8-oxo-dGTP</name>
        <dbReference type="ChEBI" id="CHEBI:77896"/>
    </ligand>
</feature>
<feature type="binding site" evidence="18">
    <location>
        <position position="57"/>
    </location>
    <ligand>
        <name>Mg(2+)</name>
        <dbReference type="ChEBI" id="CHEBI:18420"/>
    </ligand>
</feature>
<feature type="binding site" evidence="17">
    <location>
        <begin position="34"/>
        <end position="37"/>
    </location>
    <ligand>
        <name>8-oxo-dGTP</name>
        <dbReference type="ChEBI" id="CHEBI:77896"/>
    </ligand>
</feature>
<evidence type="ECO:0000256" key="15">
    <source>
        <dbReference type="ARBA" id="ARBA00041979"/>
    </source>
</evidence>
<dbReference type="InterPro" id="IPR015797">
    <property type="entry name" value="NUDIX_hydrolase-like_dom_sf"/>
</dbReference>
<comment type="caution">
    <text evidence="20">The sequence shown here is derived from an EMBL/GenBank/DDBJ whole genome shotgun (WGS) entry which is preliminary data.</text>
</comment>
<dbReference type="NCBIfam" id="TIGR00586">
    <property type="entry name" value="mutt"/>
    <property type="match status" value="1"/>
</dbReference>
<evidence type="ECO:0000256" key="4">
    <source>
        <dbReference type="ARBA" id="ARBA00022705"/>
    </source>
</evidence>
<evidence type="ECO:0000313" key="20">
    <source>
        <dbReference type="EMBL" id="KAA0873941.1"/>
    </source>
</evidence>
<dbReference type="OrthoDB" id="9810648at2"/>
<dbReference type="InterPro" id="IPR047127">
    <property type="entry name" value="MutT-like"/>
</dbReference>
<dbReference type="Gene3D" id="3.90.79.10">
    <property type="entry name" value="Nucleoside Triphosphate Pyrophosphohydrolase"/>
    <property type="match status" value="1"/>
</dbReference>
<dbReference type="GO" id="GO:0006281">
    <property type="term" value="P:DNA repair"/>
    <property type="evidence" value="ECO:0007669"/>
    <property type="project" value="UniProtKB-KW"/>
</dbReference>
<keyword evidence="9" id="KW-0234">DNA repair</keyword>
<dbReference type="InterPro" id="IPR000086">
    <property type="entry name" value="NUDIX_hydrolase_dom"/>
</dbReference>
<dbReference type="InterPro" id="IPR003561">
    <property type="entry name" value="Mutator_MutT"/>
</dbReference>
<dbReference type="GO" id="GO:0044715">
    <property type="term" value="F:8-oxo-dGDP phosphatase activity"/>
    <property type="evidence" value="ECO:0007669"/>
    <property type="project" value="TreeGrafter"/>
</dbReference>
<dbReference type="SUPFAM" id="SSF55811">
    <property type="entry name" value="Nudix"/>
    <property type="match status" value="1"/>
</dbReference>
<dbReference type="PRINTS" id="PR00502">
    <property type="entry name" value="NUDIXFAMILY"/>
</dbReference>
<reference evidence="20 21" key="1">
    <citation type="submission" date="2019-03" db="EMBL/GenBank/DDBJ databases">
        <title>Nitrincola sp. nov. isolated from an Indian soda lake.</title>
        <authorList>
            <person name="Joshi A."/>
            <person name="Thite S.V."/>
            <person name="Joseph N."/>
            <person name="Dhotre D."/>
            <person name="Moorthy M."/>
            <person name="Shouche Y.S."/>
        </authorList>
    </citation>
    <scope>NUCLEOTIDE SEQUENCE [LARGE SCALE GENOMIC DNA]</scope>
    <source>
        <strain evidence="20 21">MEB193</strain>
    </source>
</reference>
<dbReference type="Gene3D" id="3.20.20.70">
    <property type="entry name" value="Aldolase class I"/>
    <property type="match status" value="1"/>
</dbReference>
<accession>A0A5A9W311</accession>
<dbReference type="CDD" id="cd03425">
    <property type="entry name" value="NUDIX_MutT_NudA_like"/>
    <property type="match status" value="1"/>
</dbReference>
<organism evidence="20 21">
    <name type="scientific">Nitrincola tapanii</name>
    <dbReference type="NCBI Taxonomy" id="1708751"/>
    <lineage>
        <taxon>Bacteria</taxon>
        <taxon>Pseudomonadati</taxon>
        <taxon>Pseudomonadota</taxon>
        <taxon>Gammaproteobacteria</taxon>
        <taxon>Oceanospirillales</taxon>
        <taxon>Oceanospirillaceae</taxon>
        <taxon>Nitrincola</taxon>
    </lineage>
</organism>
<dbReference type="PROSITE" id="PS51462">
    <property type="entry name" value="NUDIX"/>
    <property type="match status" value="1"/>
</dbReference>
<dbReference type="GO" id="GO:0035539">
    <property type="term" value="F:8-oxo-7,8-dihydrodeoxyguanosine triphosphate pyrophosphatase activity"/>
    <property type="evidence" value="ECO:0007669"/>
    <property type="project" value="UniProtKB-EC"/>
</dbReference>
<dbReference type="Pfam" id="PF14815">
    <property type="entry name" value="NUDIX_4"/>
    <property type="match status" value="1"/>
</dbReference>
<dbReference type="Proteomes" id="UP000325302">
    <property type="component" value="Unassembled WGS sequence"/>
</dbReference>
<evidence type="ECO:0000256" key="8">
    <source>
        <dbReference type="ARBA" id="ARBA00022842"/>
    </source>
</evidence>
<keyword evidence="5 18" id="KW-0479">Metal-binding</keyword>
<evidence type="ECO:0000256" key="12">
    <source>
        <dbReference type="ARBA" id="ARBA00038905"/>
    </source>
</evidence>
<dbReference type="PROSITE" id="PS00893">
    <property type="entry name" value="NUDIX_BOX"/>
    <property type="match status" value="1"/>
</dbReference>
<keyword evidence="7 20" id="KW-0378">Hydrolase</keyword>
<dbReference type="InterPro" id="IPR020476">
    <property type="entry name" value="Nudix_hydrolase"/>
</dbReference>
<evidence type="ECO:0000256" key="2">
    <source>
        <dbReference type="ARBA" id="ARBA00005582"/>
    </source>
</evidence>
<dbReference type="GO" id="GO:0009228">
    <property type="term" value="P:thiamine biosynthetic process"/>
    <property type="evidence" value="ECO:0007669"/>
    <property type="project" value="UniProtKB-KW"/>
</dbReference>
<keyword evidence="6" id="KW-0227">DNA damage</keyword>
<dbReference type="InterPro" id="IPR029119">
    <property type="entry name" value="MutY_C"/>
</dbReference>
<feature type="binding site" evidence="18">
    <location>
        <position position="37"/>
    </location>
    <ligand>
        <name>Mg(2+)</name>
        <dbReference type="ChEBI" id="CHEBI:18420"/>
    </ligand>
</feature>
<dbReference type="InterPro" id="IPR022998">
    <property type="entry name" value="ThiamineP_synth_TenI"/>
</dbReference>
<name>A0A5A9W311_9GAMM</name>
<gene>
    <name evidence="20" type="ORF">E1H14_11355</name>
</gene>
<sequence>MKLLHVAVAVIRDAQGRILIAQRAQHQHQGGLWEFPGGKVEAGETLEQALGRELEEELGIQVKAAQPLIQVPFHYPDRHVLLDVWQVLSFSGSAQGREGQPIRWVSPDQLNTYAFPAANRPIVTAVQLPQRLLITPSNVETVPEQVQKALQQGVRWVILRGHQLSDAEYRDLYQVLLPSCQAAGACLAVNHSLQMAESLCAEAWHLTSWRLAELTQSAQFSGRWISASCHSPEELQLAQARGCHFALLSPVAATASHPDTSPLGWPTFQRWVAEAQLPVYALGGMRLQDCEQAQLAGAQGIAAISAWR</sequence>
<dbReference type="InterPro" id="IPR020084">
    <property type="entry name" value="NUDIX_hydrolase_CS"/>
</dbReference>
<evidence type="ECO:0000256" key="17">
    <source>
        <dbReference type="PIRSR" id="PIRSR603561-1"/>
    </source>
</evidence>